<dbReference type="EnsemblPlants" id="AVESA.00010b.r2.1DG0145590.1">
    <property type="protein sequence ID" value="AVESA.00010b.r2.1DG0145590.1.CDS"/>
    <property type="gene ID" value="AVESA.00010b.r2.1DG0145590"/>
</dbReference>
<dbReference type="Proteomes" id="UP001732700">
    <property type="component" value="Chromosome 1D"/>
</dbReference>
<reference evidence="1" key="2">
    <citation type="submission" date="2025-09" db="UniProtKB">
        <authorList>
            <consortium name="EnsemblPlants"/>
        </authorList>
    </citation>
    <scope>IDENTIFICATION</scope>
</reference>
<name>A0ACD5TYK0_AVESA</name>
<keyword evidence="2" id="KW-1185">Reference proteome</keyword>
<organism evidence="1 2">
    <name type="scientific">Avena sativa</name>
    <name type="common">Oat</name>
    <dbReference type="NCBI Taxonomy" id="4498"/>
    <lineage>
        <taxon>Eukaryota</taxon>
        <taxon>Viridiplantae</taxon>
        <taxon>Streptophyta</taxon>
        <taxon>Embryophyta</taxon>
        <taxon>Tracheophyta</taxon>
        <taxon>Spermatophyta</taxon>
        <taxon>Magnoliopsida</taxon>
        <taxon>Liliopsida</taxon>
        <taxon>Poales</taxon>
        <taxon>Poaceae</taxon>
        <taxon>BOP clade</taxon>
        <taxon>Pooideae</taxon>
        <taxon>Poodae</taxon>
        <taxon>Poeae</taxon>
        <taxon>Poeae Chloroplast Group 1 (Aveneae type)</taxon>
        <taxon>Aveninae</taxon>
        <taxon>Avena</taxon>
    </lineage>
</organism>
<evidence type="ECO:0000313" key="2">
    <source>
        <dbReference type="Proteomes" id="UP001732700"/>
    </source>
</evidence>
<sequence>MEFNNLGQPCGLKTSRLTNFIASLVKGKEISLASPNWSKVPQSEKDKLWNTVKFFFNIPEVQKSWVLTSARKKFKDFKSYLKIKYFDDELSLRQNIVNGCEGRIPPKQWAWLAEYWYTEKAKARSLKNKETRNSQANALHTTGSRGFAVVHDQEQDINKKLAENPSLIGEEAHEEDLYSTFFPKAKTSARHGLGLVVGGKTSREEETVAGDVKKKGKKKNEEELKLHLEATVSKKLKMEKQEVPKMDKVKLEKAEANIVASNKGKQGWKCHFSHQKVCAWQQLAVQNADANSLGSDGKPLRDYVEVLVNYVCSKTTMLPRAHGRLKKLENAQAKCIPWPRMFINETTKAEFNHVDIYKGHDLLRQRPELYAQIPPECGLKKKRKRTSGAAMNVDDRKTNSQTVDKNQNKERMELEEPEQVKAGAKILIAESFLQKSDRDGDAILLQNLDRDGDARLTHSSD</sequence>
<reference evidence="1" key="1">
    <citation type="submission" date="2021-05" db="EMBL/GenBank/DDBJ databases">
        <authorList>
            <person name="Scholz U."/>
            <person name="Mascher M."/>
            <person name="Fiebig A."/>
        </authorList>
    </citation>
    <scope>NUCLEOTIDE SEQUENCE [LARGE SCALE GENOMIC DNA]</scope>
</reference>
<proteinExistence type="predicted"/>
<evidence type="ECO:0000313" key="1">
    <source>
        <dbReference type="EnsemblPlants" id="AVESA.00010b.r2.1DG0145590.1.CDS"/>
    </source>
</evidence>
<protein>
    <submittedName>
        <fullName evidence="1">Uncharacterized protein</fullName>
    </submittedName>
</protein>
<accession>A0ACD5TYK0</accession>